<dbReference type="SMART" id="SM00608">
    <property type="entry name" value="ACR"/>
    <property type="match status" value="1"/>
</dbReference>
<evidence type="ECO:0000256" key="7">
    <source>
        <dbReference type="PROSITE-ProRule" id="PRU00076"/>
    </source>
</evidence>
<feature type="compositionally biased region" description="Low complexity" evidence="9">
    <location>
        <begin position="740"/>
        <end position="753"/>
    </location>
</feature>
<keyword evidence="8" id="KW-0479">Metal-binding</keyword>
<dbReference type="Pfam" id="PF01562">
    <property type="entry name" value="Pep_M12B_propep"/>
    <property type="match status" value="1"/>
</dbReference>
<dbReference type="Pfam" id="PF01421">
    <property type="entry name" value="Reprolysin"/>
    <property type="match status" value="1"/>
</dbReference>
<evidence type="ECO:0000313" key="15">
    <source>
        <dbReference type="EMBL" id="KAK1166594.1"/>
    </source>
</evidence>
<dbReference type="FunFam" id="4.10.70.10:FF:000001">
    <property type="entry name" value="Disintegrin and metalloproteinase domain-containing protein 22"/>
    <property type="match status" value="1"/>
</dbReference>
<evidence type="ECO:0000256" key="6">
    <source>
        <dbReference type="PROSITE-ProRule" id="PRU00068"/>
    </source>
</evidence>
<dbReference type="Gene3D" id="4.10.70.10">
    <property type="entry name" value="Disintegrin domain"/>
    <property type="match status" value="1"/>
</dbReference>
<dbReference type="Pfam" id="PF08516">
    <property type="entry name" value="ADAM_CR"/>
    <property type="match status" value="1"/>
</dbReference>
<dbReference type="GO" id="GO:0006508">
    <property type="term" value="P:proteolysis"/>
    <property type="evidence" value="ECO:0007669"/>
    <property type="project" value="InterPro"/>
</dbReference>
<organism evidence="15 16">
    <name type="scientific">Acipenser oxyrinchus oxyrinchus</name>
    <dbReference type="NCBI Taxonomy" id="40147"/>
    <lineage>
        <taxon>Eukaryota</taxon>
        <taxon>Metazoa</taxon>
        <taxon>Chordata</taxon>
        <taxon>Craniata</taxon>
        <taxon>Vertebrata</taxon>
        <taxon>Euteleostomi</taxon>
        <taxon>Actinopterygii</taxon>
        <taxon>Chondrostei</taxon>
        <taxon>Acipenseriformes</taxon>
        <taxon>Acipenseridae</taxon>
        <taxon>Acipenser</taxon>
    </lineage>
</organism>
<dbReference type="InterPro" id="IPR000742">
    <property type="entry name" value="EGF"/>
</dbReference>
<dbReference type="Proteomes" id="UP001230051">
    <property type="component" value="Unassembled WGS sequence"/>
</dbReference>
<dbReference type="FunFam" id="3.40.390.10:FF:000002">
    <property type="entry name" value="Disintegrin and metalloproteinase domain-containing protein 22"/>
    <property type="match status" value="1"/>
</dbReference>
<keyword evidence="7" id="KW-0245">EGF-like domain</keyword>
<dbReference type="CDD" id="cd04269">
    <property type="entry name" value="ZnMc_adamalysin_II_like"/>
    <property type="match status" value="1"/>
</dbReference>
<feature type="domain" description="EGF-like" evidence="12">
    <location>
        <begin position="639"/>
        <end position="673"/>
    </location>
</feature>
<dbReference type="PROSITE" id="PS00427">
    <property type="entry name" value="DISINTEGRIN_1"/>
    <property type="match status" value="1"/>
</dbReference>
<feature type="active site" evidence="8">
    <location>
        <position position="351"/>
    </location>
</feature>
<evidence type="ECO:0000256" key="8">
    <source>
        <dbReference type="PROSITE-ProRule" id="PRU00276"/>
    </source>
</evidence>
<comment type="caution">
    <text evidence="7">Lacks conserved residue(s) required for the propagation of feature annotation.</text>
</comment>
<feature type="binding site" evidence="8">
    <location>
        <position position="350"/>
    </location>
    <ligand>
        <name>Zn(2+)</name>
        <dbReference type="ChEBI" id="CHEBI:29105"/>
        <note>catalytic</note>
    </ligand>
</feature>
<keyword evidence="15" id="KW-0378">Hydrolase</keyword>
<evidence type="ECO:0000259" key="12">
    <source>
        <dbReference type="PROSITE" id="PS50026"/>
    </source>
</evidence>
<feature type="region of interest" description="Disordered" evidence="9">
    <location>
        <begin position="732"/>
        <end position="805"/>
    </location>
</feature>
<feature type="domain" description="Disintegrin" evidence="13">
    <location>
        <begin position="415"/>
        <end position="501"/>
    </location>
</feature>
<dbReference type="PROSITE" id="PS50214">
    <property type="entry name" value="DISINTEGRIN_2"/>
    <property type="match status" value="1"/>
</dbReference>
<proteinExistence type="predicted"/>
<dbReference type="InterPro" id="IPR018358">
    <property type="entry name" value="Disintegrin_CS"/>
</dbReference>
<dbReference type="InterPro" id="IPR036436">
    <property type="entry name" value="Disintegrin_dom_sf"/>
</dbReference>
<reference evidence="15" key="1">
    <citation type="submission" date="2022-02" db="EMBL/GenBank/DDBJ databases">
        <title>Atlantic sturgeon de novo genome assembly.</title>
        <authorList>
            <person name="Stock M."/>
            <person name="Klopp C."/>
            <person name="Guiguen Y."/>
            <person name="Cabau C."/>
            <person name="Parinello H."/>
            <person name="Santidrian Yebra-Pimentel E."/>
            <person name="Kuhl H."/>
            <person name="Dirks R.P."/>
            <person name="Guessner J."/>
            <person name="Wuertz S."/>
            <person name="Du K."/>
            <person name="Schartl M."/>
        </authorList>
    </citation>
    <scope>NUCLEOTIDE SEQUENCE</scope>
    <source>
        <strain evidence="15">STURGEONOMICS-FGT-2020</strain>
        <tissue evidence="15">Whole blood</tissue>
    </source>
</reference>
<dbReference type="InterPro" id="IPR024079">
    <property type="entry name" value="MetalloPept_cat_dom_sf"/>
</dbReference>
<evidence type="ECO:0000259" key="13">
    <source>
        <dbReference type="PROSITE" id="PS50214"/>
    </source>
</evidence>
<gene>
    <name evidence="15" type="primary">ADAM9</name>
    <name evidence="15" type="ORF">AOXY_G13284</name>
</gene>
<evidence type="ECO:0000256" key="3">
    <source>
        <dbReference type="ARBA" id="ARBA00022989"/>
    </source>
</evidence>
<dbReference type="InterPro" id="IPR002870">
    <property type="entry name" value="Peptidase_M12B_N"/>
</dbReference>
<dbReference type="GO" id="GO:0046872">
    <property type="term" value="F:metal ion binding"/>
    <property type="evidence" value="ECO:0007669"/>
    <property type="project" value="UniProtKB-KW"/>
</dbReference>
<name>A0AAD8G6X2_ACIOX</name>
<evidence type="ECO:0000313" key="16">
    <source>
        <dbReference type="Proteomes" id="UP001230051"/>
    </source>
</evidence>
<evidence type="ECO:0000256" key="4">
    <source>
        <dbReference type="ARBA" id="ARBA00023136"/>
    </source>
</evidence>
<keyword evidence="5 7" id="KW-1015">Disulfide bond</keyword>
<dbReference type="SUPFAM" id="SSF57552">
    <property type="entry name" value="Blood coagulation inhibitor (disintegrin)"/>
    <property type="match status" value="1"/>
</dbReference>
<evidence type="ECO:0000256" key="1">
    <source>
        <dbReference type="ARBA" id="ARBA00004479"/>
    </source>
</evidence>
<feature type="domain" description="Peptidase M12B" evidence="14">
    <location>
        <begin position="214"/>
        <end position="407"/>
    </location>
</feature>
<evidence type="ECO:0000259" key="14">
    <source>
        <dbReference type="PROSITE" id="PS50215"/>
    </source>
</evidence>
<evidence type="ECO:0000256" key="2">
    <source>
        <dbReference type="ARBA" id="ARBA00022692"/>
    </source>
</evidence>
<dbReference type="EMBL" id="JAGXEW010000011">
    <property type="protein sequence ID" value="KAK1166594.1"/>
    <property type="molecule type" value="Genomic_DNA"/>
</dbReference>
<dbReference type="PROSITE" id="PS50215">
    <property type="entry name" value="ADAM_MEPRO"/>
    <property type="match status" value="1"/>
</dbReference>
<feature type="compositionally biased region" description="Pro residues" evidence="9">
    <location>
        <begin position="785"/>
        <end position="805"/>
    </location>
</feature>
<feature type="chain" id="PRO_5042143343" evidence="11">
    <location>
        <begin position="23"/>
        <end position="805"/>
    </location>
</feature>
<dbReference type="Pfam" id="PF00200">
    <property type="entry name" value="Disintegrin"/>
    <property type="match status" value="1"/>
</dbReference>
<dbReference type="GO" id="GO:0004222">
    <property type="term" value="F:metalloendopeptidase activity"/>
    <property type="evidence" value="ECO:0007669"/>
    <property type="project" value="InterPro"/>
</dbReference>
<dbReference type="InterPro" id="IPR001762">
    <property type="entry name" value="Disintegrin_dom"/>
</dbReference>
<keyword evidence="15" id="KW-0645">Protease</keyword>
<feature type="disulfide bond" evidence="7">
    <location>
        <begin position="663"/>
        <end position="672"/>
    </location>
</feature>
<feature type="binding site" evidence="8">
    <location>
        <position position="354"/>
    </location>
    <ligand>
        <name>Zn(2+)</name>
        <dbReference type="ChEBI" id="CHEBI:29105"/>
        <note>catalytic</note>
    </ligand>
</feature>
<feature type="transmembrane region" description="Helical" evidence="10">
    <location>
        <begin position="695"/>
        <end position="715"/>
    </location>
</feature>
<dbReference type="PANTHER" id="PTHR11905:SF136">
    <property type="entry name" value="DISINTEGRIN AND METALLOPROTEINASE DOMAIN-CONTAINING PROTEIN 9"/>
    <property type="match status" value="1"/>
</dbReference>
<dbReference type="GO" id="GO:0005886">
    <property type="term" value="C:plasma membrane"/>
    <property type="evidence" value="ECO:0007669"/>
    <property type="project" value="TreeGrafter"/>
</dbReference>
<protein>
    <submittedName>
        <fullName evidence="15">Disintegrin and metalloproteinase domain-containing protein 9 isoform X1</fullName>
    </submittedName>
</protein>
<keyword evidence="3 10" id="KW-1133">Transmembrane helix</keyword>
<feature type="disulfide bond" evidence="6">
    <location>
        <begin position="473"/>
        <end position="493"/>
    </location>
</feature>
<accession>A0AAD8G6X2</accession>
<dbReference type="PROSITE" id="PS50026">
    <property type="entry name" value="EGF_3"/>
    <property type="match status" value="1"/>
</dbReference>
<comment type="subcellular location">
    <subcellularLocation>
        <location evidence="1">Membrane</location>
        <topology evidence="1">Single-pass type I membrane protein</topology>
    </subcellularLocation>
</comment>
<keyword evidence="8" id="KW-0862">Zinc</keyword>
<dbReference type="PANTHER" id="PTHR11905">
    <property type="entry name" value="ADAM A DISINTEGRIN AND METALLOPROTEASE DOMAIN"/>
    <property type="match status" value="1"/>
</dbReference>
<dbReference type="InterPro" id="IPR001590">
    <property type="entry name" value="Peptidase_M12B"/>
</dbReference>
<dbReference type="SUPFAM" id="SSF55486">
    <property type="entry name" value="Metalloproteases ('zincins'), catalytic domain"/>
    <property type="match status" value="1"/>
</dbReference>
<dbReference type="Gene3D" id="3.40.390.10">
    <property type="entry name" value="Collagenase (Catalytic Domain)"/>
    <property type="match status" value="1"/>
</dbReference>
<keyword evidence="15" id="KW-0482">Metalloprotease</keyword>
<dbReference type="InterPro" id="IPR034027">
    <property type="entry name" value="Reprolysin_adamalysin"/>
</dbReference>
<keyword evidence="4 10" id="KW-0472">Membrane</keyword>
<comment type="caution">
    <text evidence="15">The sequence shown here is derived from an EMBL/GenBank/DDBJ whole genome shotgun (WGS) entry which is preliminary data.</text>
</comment>
<evidence type="ECO:0000256" key="10">
    <source>
        <dbReference type="SAM" id="Phobius"/>
    </source>
</evidence>
<dbReference type="SMART" id="SM00050">
    <property type="entry name" value="DISIN"/>
    <property type="match status" value="1"/>
</dbReference>
<evidence type="ECO:0000256" key="9">
    <source>
        <dbReference type="SAM" id="MobiDB-lite"/>
    </source>
</evidence>
<dbReference type="AlphaFoldDB" id="A0AAD8G6X2"/>
<keyword evidence="11" id="KW-0732">Signal</keyword>
<sequence>MLEQRLFLLTLSVCFFNGPATAATFAEQTARLSSYSIVIPQIVERRERRQADHFHDSKQDSHKDKLSYSVTIEKENYLLHLNKNKDFLAKDFVQYSYDKNGKLLTSYPKTEDHCYYHGHVEKVEDSLVMLSTCSGLRGLIFIGEKSYGIDPVAESSTNEHLLYQLEHAQNEPFVCGVSNDAWQEENTETHQYQHSVDSMMRLFRQKREALPQTHYVELVLVVDNLRYLIKKSNETAVKEEVVELANLINGYYKMINIQVILTGLEIWKDSNPIDVDGSAGQVVSRFVRWRETFLLPRKRHDAGHLIIGRGAYGGVLGMAFVGSVCSNRSGGGINTFDYDNLQYFSTVVAHELGHNLGMNHDNTRCSCNTACIMDAAAKGGTMFSSCSENDFQNLIFQGGGRCLMNPPSPDQIFTLPACGNNVVDTGEQCDCGPPAKCNNKCCNAATCMFSSGSSCADGVCCDNCKIKVAGTPCRARSDYCDLPEYCTGNSGFCPGDFFIMNGYPCANNTAYCFDGLCQSFDTQCRKLFGKTASKAPDMCFITANMRGDRFGNCGPSDSNYIKCTRENVMCGKLQCIGVDTNNLPFGATVTLKETGGVTCVNADFDLGTDVTDAGYVKRGSGCEKGKACVNFQCTNATGLGFNCDIQNKCNGNGICNNEGNCHCDENWAPPSCSSRGYGGSIDSGPPHIDTSLRDGLLIFFLLVVPVVAAIIFIVVKREMVFRRCRKSKSTLYRSRTEAANGGPRNGPGQNNTPNNPPVPTTETVVIGPPQSAQYYNQDVGRAHRPPPPPPNQSVRPPRPALPRNA</sequence>
<keyword evidence="16" id="KW-1185">Reference proteome</keyword>
<feature type="binding site" evidence="8">
    <location>
        <position position="360"/>
    </location>
    <ligand>
        <name>Zn(2+)</name>
        <dbReference type="ChEBI" id="CHEBI:29105"/>
        <note>catalytic</note>
    </ligand>
</feature>
<keyword evidence="2 10" id="KW-0812">Transmembrane</keyword>
<feature type="compositionally biased region" description="Low complexity" evidence="9">
    <location>
        <begin position="760"/>
        <end position="769"/>
    </location>
</feature>
<feature type="signal peptide" evidence="11">
    <location>
        <begin position="1"/>
        <end position="22"/>
    </location>
</feature>
<evidence type="ECO:0000256" key="5">
    <source>
        <dbReference type="ARBA" id="ARBA00023157"/>
    </source>
</evidence>
<dbReference type="InterPro" id="IPR006586">
    <property type="entry name" value="ADAM_Cys-rich"/>
</dbReference>
<dbReference type="PRINTS" id="PR00289">
    <property type="entry name" value="DISINTEGRIN"/>
</dbReference>
<evidence type="ECO:0000256" key="11">
    <source>
        <dbReference type="SAM" id="SignalP"/>
    </source>
</evidence>